<organism evidence="1">
    <name type="scientific">marine sediment metagenome</name>
    <dbReference type="NCBI Taxonomy" id="412755"/>
    <lineage>
        <taxon>unclassified sequences</taxon>
        <taxon>metagenomes</taxon>
        <taxon>ecological metagenomes</taxon>
    </lineage>
</organism>
<accession>A0A0F9UK84</accession>
<gene>
    <name evidence="1" type="ORF">LCGC14_0194970</name>
</gene>
<proteinExistence type="predicted"/>
<sequence>MTVEAISEPLYKIVLKKSQIEANGISPLFKGLALDNLEIVEGYSYMDKEEFVHKFRRSIVHNTKTDAIDPKTGKKPYKNHMYFNPCPDSVGRFQRRDGKWIYPNGHRNCIVPRRMYRAVIVTRLAPQFREMLNKGEFKGLREAYINPLVKVARILPMLIRHADPVIYRRPNDFTFIPGFEAIECKKHYGFKKKINLTHMLKYDQNLGEEERTFIDDELKKLPKILKCDAKCTSFKNVKSSERNFLNKLAQSPNTPDAWVDPEIKDIFSISIYY</sequence>
<evidence type="ECO:0000313" key="1">
    <source>
        <dbReference type="EMBL" id="KKN93665.1"/>
    </source>
</evidence>
<dbReference type="EMBL" id="LAZR01000084">
    <property type="protein sequence ID" value="KKN93665.1"/>
    <property type="molecule type" value="Genomic_DNA"/>
</dbReference>
<dbReference type="AlphaFoldDB" id="A0A0F9UK84"/>
<protein>
    <submittedName>
        <fullName evidence="1">Uncharacterized protein</fullName>
    </submittedName>
</protein>
<name>A0A0F9UK84_9ZZZZ</name>
<reference evidence="1" key="1">
    <citation type="journal article" date="2015" name="Nature">
        <title>Complex archaea that bridge the gap between prokaryotes and eukaryotes.</title>
        <authorList>
            <person name="Spang A."/>
            <person name="Saw J.H."/>
            <person name="Jorgensen S.L."/>
            <person name="Zaremba-Niedzwiedzka K."/>
            <person name="Martijn J."/>
            <person name="Lind A.E."/>
            <person name="van Eijk R."/>
            <person name="Schleper C."/>
            <person name="Guy L."/>
            <person name="Ettema T.J."/>
        </authorList>
    </citation>
    <scope>NUCLEOTIDE SEQUENCE</scope>
</reference>
<comment type="caution">
    <text evidence="1">The sequence shown here is derived from an EMBL/GenBank/DDBJ whole genome shotgun (WGS) entry which is preliminary data.</text>
</comment>